<reference evidence="9 10" key="1">
    <citation type="journal article" date="2012" name="BMC Genomics">
        <title>Sequencing the genome of Marssonina brunnea reveals fungus-poplar co-evolution.</title>
        <authorList>
            <person name="Zhu S."/>
            <person name="Cao Y.-Z."/>
            <person name="Jiang C."/>
            <person name="Tan B.-Y."/>
            <person name="Wang Z."/>
            <person name="Feng S."/>
            <person name="Zhang L."/>
            <person name="Su X.-H."/>
            <person name="Brejova B."/>
            <person name="Vinar T."/>
            <person name="Xu M."/>
            <person name="Wang M.-X."/>
            <person name="Zhang S.-G."/>
            <person name="Huang M.-R."/>
            <person name="Wu R."/>
            <person name="Zhou Y."/>
        </authorList>
    </citation>
    <scope>NUCLEOTIDE SEQUENCE [LARGE SCALE GENOMIC DNA]</scope>
    <source>
        <strain evidence="9 10">MB_m1</strain>
    </source>
</reference>
<dbReference type="OrthoDB" id="8117402at2759"/>
<dbReference type="PROSITE" id="PS00028">
    <property type="entry name" value="ZINC_FINGER_C2H2_1"/>
    <property type="match status" value="1"/>
</dbReference>
<sequence length="538" mass="58911">MGLQKGPSSHDNKTNITNIIIIISFDLSQPQRCFLRPASSLSAIMDPQQMAAQASAQAQAQAQAQRYFCTPCQKVFSTESLLQVHKMKSSKHILCDVCRMEFKNEEARKYHRNAHHSAEQDLNCPYCGKHFIRMGGLVSHWELTECRGLPASVFDQQRKEATERLEQGRAANRFKDISRSRKVENEPLPPMRRQVPVFQQTPVGQRVAQVPVDSGVLGNNGGGNGSPVGGYGTSNDYGTPLVDIGPSIDPEEDLISFTTAVLNTPWGLDPKEALVNVQKFAPTTSDFPALGKPAAGTSAGFNPATGGMNRNSVRAQACDTAQTSARLPTVYAGNQPSPASTNAWSKQKNLFPEAPAAIAPPTELLKSMAISEPVKKDKNFNETNPDSPDFRADRFWIKPLGKFKCPHCPKSHASRPAFIAHLKSPAHRSERLQCTKCLRYYDTATALTQHYESQSIRCTVRETDGYDNVLLGATAENVLTQGRMADDTIKYIINPQAPLLTGAAAGGGVAGVAAALRAAERVRNNQKDEFWTKHTPKW</sequence>
<accession>K1WEA0</accession>
<dbReference type="Proteomes" id="UP000006753">
    <property type="component" value="Unassembled WGS sequence"/>
</dbReference>
<dbReference type="EMBL" id="JH921441">
    <property type="protein sequence ID" value="EKD15730.1"/>
    <property type="molecule type" value="Genomic_DNA"/>
</dbReference>
<gene>
    <name evidence="9" type="ORF">MBM_06358</name>
</gene>
<keyword evidence="5" id="KW-0862">Zinc</keyword>
<evidence type="ECO:0000313" key="9">
    <source>
        <dbReference type="EMBL" id="EKD15730.1"/>
    </source>
</evidence>
<dbReference type="InterPro" id="IPR050527">
    <property type="entry name" value="Snail/Krueppel_Znf"/>
</dbReference>
<protein>
    <submittedName>
        <fullName evidence="9">Dhhc zinc finger membrane protein</fullName>
    </submittedName>
</protein>
<dbReference type="InParanoid" id="K1WEA0"/>
<comment type="subcellular location">
    <subcellularLocation>
        <location evidence="1">Nucleus</location>
    </subcellularLocation>
</comment>
<dbReference type="eggNOG" id="ENOG502SAH5">
    <property type="taxonomic scope" value="Eukaryota"/>
</dbReference>
<evidence type="ECO:0000256" key="7">
    <source>
        <dbReference type="PROSITE-ProRule" id="PRU00042"/>
    </source>
</evidence>
<dbReference type="Pfam" id="PF12874">
    <property type="entry name" value="zf-met"/>
    <property type="match status" value="1"/>
</dbReference>
<dbReference type="PANTHER" id="PTHR24388">
    <property type="entry name" value="ZINC FINGER PROTEIN"/>
    <property type="match status" value="1"/>
</dbReference>
<evidence type="ECO:0000256" key="1">
    <source>
        <dbReference type="ARBA" id="ARBA00004123"/>
    </source>
</evidence>
<dbReference type="SUPFAM" id="SSF57667">
    <property type="entry name" value="beta-beta-alpha zinc fingers"/>
    <property type="match status" value="2"/>
</dbReference>
<dbReference type="GO" id="GO:0005634">
    <property type="term" value="C:nucleus"/>
    <property type="evidence" value="ECO:0007669"/>
    <property type="project" value="UniProtKB-SubCell"/>
</dbReference>
<dbReference type="GO" id="GO:0000981">
    <property type="term" value="F:DNA-binding transcription factor activity, RNA polymerase II-specific"/>
    <property type="evidence" value="ECO:0007669"/>
    <property type="project" value="TreeGrafter"/>
</dbReference>
<evidence type="ECO:0000313" key="10">
    <source>
        <dbReference type="Proteomes" id="UP000006753"/>
    </source>
</evidence>
<dbReference type="STRING" id="1072389.K1WEA0"/>
<dbReference type="InterPro" id="IPR013087">
    <property type="entry name" value="Znf_C2H2_type"/>
</dbReference>
<feature type="domain" description="C2H2-type" evidence="8">
    <location>
        <begin position="403"/>
        <end position="432"/>
    </location>
</feature>
<dbReference type="KEGG" id="mbe:MBM_06358"/>
<name>K1WEA0_MARBU</name>
<organism evidence="9 10">
    <name type="scientific">Marssonina brunnea f. sp. multigermtubi (strain MB_m1)</name>
    <name type="common">Marssonina leaf spot fungus</name>
    <dbReference type="NCBI Taxonomy" id="1072389"/>
    <lineage>
        <taxon>Eukaryota</taxon>
        <taxon>Fungi</taxon>
        <taxon>Dikarya</taxon>
        <taxon>Ascomycota</taxon>
        <taxon>Pezizomycotina</taxon>
        <taxon>Leotiomycetes</taxon>
        <taxon>Helotiales</taxon>
        <taxon>Drepanopezizaceae</taxon>
        <taxon>Drepanopeziza</taxon>
    </lineage>
</organism>
<dbReference type="GO" id="GO:0000978">
    <property type="term" value="F:RNA polymerase II cis-regulatory region sequence-specific DNA binding"/>
    <property type="evidence" value="ECO:0007669"/>
    <property type="project" value="TreeGrafter"/>
</dbReference>
<dbReference type="InterPro" id="IPR036236">
    <property type="entry name" value="Znf_C2H2_sf"/>
</dbReference>
<evidence type="ECO:0000256" key="3">
    <source>
        <dbReference type="ARBA" id="ARBA00022737"/>
    </source>
</evidence>
<dbReference type="PROSITE" id="PS50157">
    <property type="entry name" value="ZINC_FINGER_C2H2_2"/>
    <property type="match status" value="2"/>
</dbReference>
<dbReference type="Gene3D" id="3.30.160.60">
    <property type="entry name" value="Classic Zinc Finger"/>
    <property type="match status" value="2"/>
</dbReference>
<evidence type="ECO:0000256" key="2">
    <source>
        <dbReference type="ARBA" id="ARBA00022723"/>
    </source>
</evidence>
<dbReference type="GeneID" id="18762293"/>
<keyword evidence="4 7" id="KW-0863">Zinc-finger</keyword>
<keyword evidence="6" id="KW-0539">Nucleus</keyword>
<evidence type="ECO:0000256" key="5">
    <source>
        <dbReference type="ARBA" id="ARBA00022833"/>
    </source>
</evidence>
<keyword evidence="10" id="KW-1185">Reference proteome</keyword>
<dbReference type="PANTHER" id="PTHR24388:SF54">
    <property type="entry name" value="PROTEIN ESCARGOT"/>
    <property type="match status" value="1"/>
</dbReference>
<feature type="domain" description="C2H2-type" evidence="8">
    <location>
        <begin position="67"/>
        <end position="92"/>
    </location>
</feature>
<keyword evidence="3" id="KW-0677">Repeat</keyword>
<keyword evidence="2" id="KW-0479">Metal-binding</keyword>
<evidence type="ECO:0000256" key="6">
    <source>
        <dbReference type="ARBA" id="ARBA00023242"/>
    </source>
</evidence>
<dbReference type="GO" id="GO:0008270">
    <property type="term" value="F:zinc ion binding"/>
    <property type="evidence" value="ECO:0007669"/>
    <property type="project" value="UniProtKB-KW"/>
</dbReference>
<dbReference type="SMART" id="SM00355">
    <property type="entry name" value="ZnF_C2H2"/>
    <property type="match status" value="5"/>
</dbReference>
<dbReference type="AlphaFoldDB" id="K1WEA0"/>
<evidence type="ECO:0000256" key="4">
    <source>
        <dbReference type="ARBA" id="ARBA00022771"/>
    </source>
</evidence>
<proteinExistence type="predicted"/>
<evidence type="ECO:0000259" key="8">
    <source>
        <dbReference type="PROSITE" id="PS50157"/>
    </source>
</evidence>
<dbReference type="HOGENOM" id="CLU_031491_2_0_1"/>
<dbReference type="OMA" id="KAMSIPW"/>